<comment type="caution">
    <text evidence="5">The sequence shown here is derived from an EMBL/GenBank/DDBJ whole genome shotgun (WGS) entry which is preliminary data.</text>
</comment>
<organism evidence="5 6">
    <name type="scientific">Polarella glacialis</name>
    <name type="common">Dinoflagellate</name>
    <dbReference type="NCBI Taxonomy" id="89957"/>
    <lineage>
        <taxon>Eukaryota</taxon>
        <taxon>Sar</taxon>
        <taxon>Alveolata</taxon>
        <taxon>Dinophyceae</taxon>
        <taxon>Suessiales</taxon>
        <taxon>Suessiaceae</taxon>
        <taxon>Polarella</taxon>
    </lineage>
</organism>
<name>A0A813IPL1_POLGL</name>
<gene>
    <name evidence="5" type="ORF">PGLA2088_LOCUS10542</name>
</gene>
<feature type="domain" description="Pentatricopeptide repeat-containing protein-mitochondrial" evidence="4">
    <location>
        <begin position="119"/>
        <end position="220"/>
    </location>
</feature>
<dbReference type="Gene3D" id="1.25.40.10">
    <property type="entry name" value="Tetratricopeptide repeat domain"/>
    <property type="match status" value="1"/>
</dbReference>
<dbReference type="PANTHER" id="PTHR47447:SF24">
    <property type="entry name" value="PENTATRICOPEPTIDE REPEAT-CONTAINING PROTEIN"/>
    <property type="match status" value="1"/>
</dbReference>
<accession>A0A813IPL1</accession>
<feature type="repeat" description="PPR" evidence="2">
    <location>
        <begin position="126"/>
        <end position="160"/>
    </location>
</feature>
<evidence type="ECO:0000313" key="5">
    <source>
        <dbReference type="EMBL" id="CAE8653674.1"/>
    </source>
</evidence>
<dbReference type="SUPFAM" id="SSF48452">
    <property type="entry name" value="TPR-like"/>
    <property type="match status" value="1"/>
</dbReference>
<keyword evidence="1" id="KW-0677">Repeat</keyword>
<dbReference type="PANTHER" id="PTHR47447">
    <property type="entry name" value="OS03G0856100 PROTEIN"/>
    <property type="match status" value="1"/>
</dbReference>
<protein>
    <recommendedName>
        <fullName evidence="4">Pentatricopeptide repeat-containing protein-mitochondrial domain-containing protein</fullName>
    </recommendedName>
</protein>
<dbReference type="AlphaFoldDB" id="A0A813IPL1"/>
<dbReference type="EMBL" id="CAJNNW010011842">
    <property type="protein sequence ID" value="CAE8653674.1"/>
    <property type="molecule type" value="Genomic_DNA"/>
</dbReference>
<feature type="non-terminal residue" evidence="5">
    <location>
        <position position="411"/>
    </location>
</feature>
<reference evidence="5" key="1">
    <citation type="submission" date="2021-02" db="EMBL/GenBank/DDBJ databases">
        <authorList>
            <person name="Dougan E. K."/>
            <person name="Rhodes N."/>
            <person name="Thang M."/>
            <person name="Chan C."/>
        </authorList>
    </citation>
    <scope>NUCLEOTIDE SEQUENCE</scope>
</reference>
<feature type="signal peptide" evidence="3">
    <location>
        <begin position="1"/>
        <end position="31"/>
    </location>
</feature>
<dbReference type="Pfam" id="PF23276">
    <property type="entry name" value="TPR_24"/>
    <property type="match status" value="1"/>
</dbReference>
<dbReference type="Proteomes" id="UP000626109">
    <property type="component" value="Unassembled WGS sequence"/>
</dbReference>
<keyword evidence="3" id="KW-0732">Signal</keyword>
<dbReference type="PROSITE" id="PS51375">
    <property type="entry name" value="PPR"/>
    <property type="match status" value="1"/>
</dbReference>
<dbReference type="InterPro" id="IPR057027">
    <property type="entry name" value="TPR_mt"/>
</dbReference>
<evidence type="ECO:0000313" key="6">
    <source>
        <dbReference type="Proteomes" id="UP000626109"/>
    </source>
</evidence>
<dbReference type="InterPro" id="IPR002885">
    <property type="entry name" value="PPR_rpt"/>
</dbReference>
<sequence>FCLFNVSLRVMGGSMLLHPLLALCSQPGVSAGSSPPRPCRCRPRAPAAAVFVAERFPCPWRSSSSSSSSRGPKQLATARAAGVSSVWVDSENWRVEAARPLEPPSSARLEALCRIDSARSAGSTLDAAAYAAGLGACAATGSWKPARRLLNEMRRRGLEVAAADVTSALAACRERWDAAIRVLRWADDLGPGQALGIEAYNLVIEACIQSGQFEWALALLAELRGSDDDRPAPNRETYFHVARACERAGEWQWAIRVVRMMQETLGGDLRTFHSAMTACDRAQETAWVLRLLKDMRSASIVPDSSVYDVVVRSSSRGRLWLRAMTLLEESLSDGQLPSSLATYRSAMELCAKVSSWQRAIWVLNLMAAEKLDADLFSLECAAAACKANSKDDLAEYFEVRRQELSKMPEGP</sequence>
<dbReference type="InterPro" id="IPR011990">
    <property type="entry name" value="TPR-like_helical_dom_sf"/>
</dbReference>
<feature type="chain" id="PRO_5032358301" description="Pentatricopeptide repeat-containing protein-mitochondrial domain-containing protein" evidence="3">
    <location>
        <begin position="32"/>
        <end position="411"/>
    </location>
</feature>
<evidence type="ECO:0000256" key="2">
    <source>
        <dbReference type="PROSITE-ProRule" id="PRU00708"/>
    </source>
</evidence>
<evidence type="ECO:0000256" key="3">
    <source>
        <dbReference type="SAM" id="SignalP"/>
    </source>
</evidence>
<evidence type="ECO:0000259" key="4">
    <source>
        <dbReference type="Pfam" id="PF23276"/>
    </source>
</evidence>
<evidence type="ECO:0000256" key="1">
    <source>
        <dbReference type="ARBA" id="ARBA00022737"/>
    </source>
</evidence>
<proteinExistence type="predicted"/>